<reference evidence="2 3" key="1">
    <citation type="journal article" date="2016" name="Genome Announc.">
        <title>Whole-Genome Sequence of Rummeliibacillus stabekisii Strain PP9 Isolated from Antarctic Soil.</title>
        <authorList>
            <person name="da Mota F.F."/>
            <person name="Vollu R.E."/>
            <person name="Jurelevicius D."/>
            <person name="Seldin L."/>
        </authorList>
    </citation>
    <scope>NUCLEOTIDE SEQUENCE [LARGE SCALE GENOMIC DNA]</scope>
    <source>
        <strain evidence="2 3">PP9</strain>
    </source>
</reference>
<dbReference type="SUPFAM" id="SSF56235">
    <property type="entry name" value="N-terminal nucleophile aminohydrolases (Ntn hydrolases)"/>
    <property type="match status" value="1"/>
</dbReference>
<feature type="domain" description="Peptidase C45 hydrolase" evidence="1">
    <location>
        <begin position="102"/>
        <end position="310"/>
    </location>
</feature>
<dbReference type="OrthoDB" id="8617387at2"/>
<proteinExistence type="predicted"/>
<dbReference type="InterPro" id="IPR029055">
    <property type="entry name" value="Ntn_hydrolases_N"/>
</dbReference>
<dbReference type="NCBIfam" id="NF040521">
    <property type="entry name" value="C45_proenzyme"/>
    <property type="match status" value="1"/>
</dbReference>
<dbReference type="EMBL" id="CP014806">
    <property type="protein sequence ID" value="AMW98756.1"/>
    <property type="molecule type" value="Genomic_DNA"/>
</dbReference>
<sequence length="337" mass="37979">MTNFAVDILQARDNSFNIGVQLADFFKNNPSILKAFEVITKPEIDIPNMKSIYTTFAPQLLEELEGMAQGLNLSFPKAASLFSGYDVPKTEAMGCSAIITKDYYVRNYDFTPDLYDGIFSLVQPEGTFASAGYNLQGLGRHDGVNQKGLVIGLHFVSNNDYTVGISPWISIRMVLDSCSTTEEAIEMLKEIPHSACYNFSIGDKNGSLAVVEASPLNVNIRREESLMSCENHFRTIEMKNQNRVSIDGSMKREQYLKGFKEKAITHEEMFEQFKETTSPLFFNDYDNLFGTLHTFSYSYANARILTTIAQSSEVLDIDFNEWVNGKNIDQHFLKGII</sequence>
<dbReference type="InterPro" id="IPR047794">
    <property type="entry name" value="C45_proenzyme-like"/>
</dbReference>
<dbReference type="KEGG" id="rst:ATY39_04425"/>
<dbReference type="RefSeq" id="WP_066786402.1">
    <property type="nucleotide sequence ID" value="NZ_CP014806.1"/>
</dbReference>
<protein>
    <submittedName>
        <fullName evidence="2">Peptidase C45</fullName>
    </submittedName>
</protein>
<evidence type="ECO:0000259" key="1">
    <source>
        <dbReference type="Pfam" id="PF03417"/>
    </source>
</evidence>
<dbReference type="Gene3D" id="3.60.60.10">
    <property type="entry name" value="Penicillin V Acylase, Chain A"/>
    <property type="match status" value="1"/>
</dbReference>
<name>A0A143HB59_9BACL</name>
<dbReference type="InterPro" id="IPR005079">
    <property type="entry name" value="Peptidase_C45_hydrolase"/>
</dbReference>
<accession>A0A143HB59</accession>
<dbReference type="Pfam" id="PF03417">
    <property type="entry name" value="AAT"/>
    <property type="match status" value="1"/>
</dbReference>
<evidence type="ECO:0000313" key="3">
    <source>
        <dbReference type="Proteomes" id="UP000076021"/>
    </source>
</evidence>
<dbReference type="PANTHER" id="PTHR34180:SF1">
    <property type="entry name" value="BETA-ALANYL-DOPAMINE_CARCININE HYDROLASE"/>
    <property type="match status" value="1"/>
</dbReference>
<dbReference type="CDD" id="cd01935">
    <property type="entry name" value="Ntn_CGH_like"/>
    <property type="match status" value="1"/>
</dbReference>
<dbReference type="InterPro" id="IPR047801">
    <property type="entry name" value="Peptidase_C45"/>
</dbReference>
<evidence type="ECO:0000313" key="2">
    <source>
        <dbReference type="EMBL" id="AMW98756.1"/>
    </source>
</evidence>
<reference evidence="3" key="2">
    <citation type="submission" date="2016-03" db="EMBL/GenBank/DDBJ databases">
        <authorList>
            <person name="Ploux O."/>
        </authorList>
    </citation>
    <scope>NUCLEOTIDE SEQUENCE [LARGE SCALE GENOMIC DNA]</scope>
    <source>
        <strain evidence="3">PP9</strain>
    </source>
</reference>
<organism evidence="2 3">
    <name type="scientific">Rummeliibacillus stabekisii</name>
    <dbReference type="NCBI Taxonomy" id="241244"/>
    <lineage>
        <taxon>Bacteria</taxon>
        <taxon>Bacillati</taxon>
        <taxon>Bacillota</taxon>
        <taxon>Bacilli</taxon>
        <taxon>Bacillales</taxon>
        <taxon>Caryophanaceae</taxon>
        <taxon>Rummeliibacillus</taxon>
    </lineage>
</organism>
<dbReference type="PANTHER" id="PTHR34180">
    <property type="entry name" value="PEPTIDASE C45"/>
    <property type="match status" value="1"/>
</dbReference>
<dbReference type="STRING" id="241244.ATY39_04425"/>
<dbReference type="AlphaFoldDB" id="A0A143HB59"/>
<gene>
    <name evidence="2" type="ORF">ATY39_04425</name>
</gene>
<dbReference type="Proteomes" id="UP000076021">
    <property type="component" value="Chromosome"/>
</dbReference>
<keyword evidence="3" id="KW-1185">Reference proteome</keyword>